<protein>
    <recommendedName>
        <fullName evidence="1">tRNA(His) guanylyltransferase</fullName>
    </recommendedName>
    <alternativeName>
        <fullName evidence="2">tRNA-histidine guanylyltransferase</fullName>
    </alternativeName>
</protein>
<sequence length="202" mass="22863">MEDQYLLPGNEPRPSLATRMKEYEAATEIHLELSQPAILRLDGHTFSKFTAPFAKPFDERLHTEMVKTCADLLDAYPAANLAYTQLDEITLVFPEGVGSFDDRVMKIATLATGFFSVHFYSHLMVAMAETPEPAFKEFASIPLPHFDGHIFNVPSVEECINNILWRCRGNSIRNSVSAFARSFFSTRQLHGKNKDQMLQMAE</sequence>
<dbReference type="PANTHER" id="PTHR12729:SF1">
    <property type="entry name" value="TRNAHIS GUANYLYLTRANSFERASE CATALYTIC DOMAIN-CONTAINING PROTEIN"/>
    <property type="match status" value="1"/>
</dbReference>
<feature type="domain" description="tRNAHis guanylyltransferase catalytic" evidence="3">
    <location>
        <begin position="18"/>
        <end position="154"/>
    </location>
</feature>
<evidence type="ECO:0000256" key="1">
    <source>
        <dbReference type="ARBA" id="ARBA00015443"/>
    </source>
</evidence>
<evidence type="ECO:0000313" key="5">
    <source>
        <dbReference type="Proteomes" id="UP001498421"/>
    </source>
</evidence>
<reference evidence="4 5" key="1">
    <citation type="journal article" date="2025" name="Microbiol. Resour. Announc.">
        <title>Draft genome sequences for Neonectria magnoliae and Neonectria punicea, canker pathogens of Liriodendron tulipifera and Acer saccharum in West Virginia.</title>
        <authorList>
            <person name="Petronek H.M."/>
            <person name="Kasson M.T."/>
            <person name="Metheny A.M."/>
            <person name="Stauder C.M."/>
            <person name="Lovett B."/>
            <person name="Lynch S.C."/>
            <person name="Garnas J.R."/>
            <person name="Kasson L.R."/>
            <person name="Stajich J.E."/>
        </authorList>
    </citation>
    <scope>NUCLEOTIDE SEQUENCE [LARGE SCALE GENOMIC DNA]</scope>
    <source>
        <strain evidence="4 5">NRRL 64651</strain>
    </source>
</reference>
<evidence type="ECO:0000259" key="3">
    <source>
        <dbReference type="Pfam" id="PF04446"/>
    </source>
</evidence>
<evidence type="ECO:0000313" key="4">
    <source>
        <dbReference type="EMBL" id="KAK7417105.1"/>
    </source>
</evidence>
<evidence type="ECO:0000256" key="2">
    <source>
        <dbReference type="ARBA" id="ARBA00032480"/>
    </source>
</evidence>
<organism evidence="4 5">
    <name type="scientific">Neonectria magnoliae</name>
    <dbReference type="NCBI Taxonomy" id="2732573"/>
    <lineage>
        <taxon>Eukaryota</taxon>
        <taxon>Fungi</taxon>
        <taxon>Dikarya</taxon>
        <taxon>Ascomycota</taxon>
        <taxon>Pezizomycotina</taxon>
        <taxon>Sordariomycetes</taxon>
        <taxon>Hypocreomycetidae</taxon>
        <taxon>Hypocreales</taxon>
        <taxon>Nectriaceae</taxon>
        <taxon>Neonectria</taxon>
    </lineage>
</organism>
<accession>A0ABR1H7P3</accession>
<dbReference type="InterPro" id="IPR024956">
    <property type="entry name" value="tRNAHis_GuaTrfase_cat"/>
</dbReference>
<dbReference type="InterPro" id="IPR007537">
    <property type="entry name" value="tRNAHis_GuaTrfase_Thg1"/>
</dbReference>
<dbReference type="Pfam" id="PF04446">
    <property type="entry name" value="Thg1"/>
    <property type="match status" value="1"/>
</dbReference>
<dbReference type="PANTHER" id="PTHR12729">
    <property type="entry name" value="TRNA(HIS) GUANYLYLTRANSFERASE-RELATED"/>
    <property type="match status" value="1"/>
</dbReference>
<gene>
    <name evidence="4" type="ORF">QQZ08_011764</name>
</gene>
<dbReference type="Proteomes" id="UP001498421">
    <property type="component" value="Unassembled WGS sequence"/>
</dbReference>
<dbReference type="InterPro" id="IPR038469">
    <property type="entry name" value="tRNAHis_GuaTrfase_Thg1_sf"/>
</dbReference>
<keyword evidence="5" id="KW-1185">Reference proteome</keyword>
<name>A0ABR1H7P3_9HYPO</name>
<dbReference type="EMBL" id="JAZAVK010000193">
    <property type="protein sequence ID" value="KAK7417105.1"/>
    <property type="molecule type" value="Genomic_DNA"/>
</dbReference>
<comment type="caution">
    <text evidence="4">The sequence shown here is derived from an EMBL/GenBank/DDBJ whole genome shotgun (WGS) entry which is preliminary data.</text>
</comment>
<dbReference type="Gene3D" id="3.30.70.3000">
    <property type="match status" value="1"/>
</dbReference>
<proteinExistence type="predicted"/>